<dbReference type="InterPro" id="IPR043128">
    <property type="entry name" value="Rev_trsase/Diguanyl_cyclase"/>
</dbReference>
<organism evidence="6 7">
    <name type="scientific">Halorhodospira neutriphila</name>
    <dbReference type="NCBI Taxonomy" id="168379"/>
    <lineage>
        <taxon>Bacteria</taxon>
        <taxon>Pseudomonadati</taxon>
        <taxon>Pseudomonadota</taxon>
        <taxon>Gammaproteobacteria</taxon>
        <taxon>Chromatiales</taxon>
        <taxon>Ectothiorhodospiraceae</taxon>
        <taxon>Halorhodospira</taxon>
    </lineage>
</organism>
<reference evidence="6 7" key="1">
    <citation type="journal article" date="2020" name="Microorganisms">
        <title>Osmotic Adaptation and Compatible Solute Biosynthesis of Phototrophic Bacteria as Revealed from Genome Analyses.</title>
        <authorList>
            <person name="Imhoff J.F."/>
            <person name="Rahn T."/>
            <person name="Kunzel S."/>
            <person name="Keller A."/>
            <person name="Neulinger S.C."/>
        </authorList>
    </citation>
    <scope>NUCLEOTIDE SEQUENCE [LARGE SCALE GENOMIC DNA]</scope>
    <source>
        <strain evidence="6 7">DSM 15116</strain>
    </source>
</reference>
<evidence type="ECO:0000256" key="1">
    <source>
        <dbReference type="ARBA" id="ARBA00012528"/>
    </source>
</evidence>
<dbReference type="Pfam" id="PF00990">
    <property type="entry name" value="GGDEF"/>
    <property type="match status" value="1"/>
</dbReference>
<evidence type="ECO:0000313" key="6">
    <source>
        <dbReference type="EMBL" id="MBK1726276.1"/>
    </source>
</evidence>
<feature type="transmembrane region" description="Helical" evidence="4">
    <location>
        <begin position="39"/>
        <end position="62"/>
    </location>
</feature>
<dbReference type="InterPro" id="IPR050469">
    <property type="entry name" value="Diguanylate_Cyclase"/>
</dbReference>
<evidence type="ECO:0000259" key="5">
    <source>
        <dbReference type="PROSITE" id="PS50887"/>
    </source>
</evidence>
<dbReference type="PROSITE" id="PS50887">
    <property type="entry name" value="GGDEF"/>
    <property type="match status" value="1"/>
</dbReference>
<dbReference type="SUPFAM" id="SSF55073">
    <property type="entry name" value="Nucleotide cyclase"/>
    <property type="match status" value="1"/>
</dbReference>
<dbReference type="CDD" id="cd01949">
    <property type="entry name" value="GGDEF"/>
    <property type="match status" value="1"/>
</dbReference>
<feature type="region of interest" description="Disordered" evidence="3">
    <location>
        <begin position="349"/>
        <end position="374"/>
    </location>
</feature>
<comment type="caution">
    <text evidence="6">The sequence shown here is derived from an EMBL/GenBank/DDBJ whole genome shotgun (WGS) entry which is preliminary data.</text>
</comment>
<dbReference type="NCBIfam" id="TIGR00254">
    <property type="entry name" value="GGDEF"/>
    <property type="match status" value="1"/>
</dbReference>
<dbReference type="EC" id="2.7.7.65" evidence="1"/>
<dbReference type="SMART" id="SM00267">
    <property type="entry name" value="GGDEF"/>
    <property type="match status" value="1"/>
</dbReference>
<dbReference type="EMBL" id="NRSH01000032">
    <property type="protein sequence ID" value="MBK1726276.1"/>
    <property type="molecule type" value="Genomic_DNA"/>
</dbReference>
<evidence type="ECO:0000256" key="2">
    <source>
        <dbReference type="ARBA" id="ARBA00034247"/>
    </source>
</evidence>
<proteinExistence type="predicted"/>
<feature type="compositionally biased region" description="Basic and acidic residues" evidence="3">
    <location>
        <begin position="354"/>
        <end position="368"/>
    </location>
</feature>
<keyword evidence="4" id="KW-0472">Membrane</keyword>
<dbReference type="PANTHER" id="PTHR45138:SF9">
    <property type="entry name" value="DIGUANYLATE CYCLASE DGCM-RELATED"/>
    <property type="match status" value="1"/>
</dbReference>
<comment type="catalytic activity">
    <reaction evidence="2">
        <text>2 GTP = 3',3'-c-di-GMP + 2 diphosphate</text>
        <dbReference type="Rhea" id="RHEA:24898"/>
        <dbReference type="ChEBI" id="CHEBI:33019"/>
        <dbReference type="ChEBI" id="CHEBI:37565"/>
        <dbReference type="ChEBI" id="CHEBI:58805"/>
        <dbReference type="EC" id="2.7.7.65"/>
    </reaction>
</comment>
<accession>A0ABS1E3D9</accession>
<feature type="transmembrane region" description="Helical" evidence="4">
    <location>
        <begin position="125"/>
        <end position="151"/>
    </location>
</feature>
<dbReference type="PANTHER" id="PTHR45138">
    <property type="entry name" value="REGULATORY COMPONENTS OF SENSORY TRANSDUCTION SYSTEM"/>
    <property type="match status" value="1"/>
</dbReference>
<keyword evidence="4" id="KW-1133">Transmembrane helix</keyword>
<evidence type="ECO:0000313" key="7">
    <source>
        <dbReference type="Proteomes" id="UP000738126"/>
    </source>
</evidence>
<feature type="transmembrane region" description="Helical" evidence="4">
    <location>
        <begin position="171"/>
        <end position="188"/>
    </location>
</feature>
<dbReference type="InterPro" id="IPR000160">
    <property type="entry name" value="GGDEF_dom"/>
</dbReference>
<dbReference type="RefSeq" id="WP_200257232.1">
    <property type="nucleotide sequence ID" value="NZ_NRSH01000032.1"/>
</dbReference>
<dbReference type="InterPro" id="IPR029787">
    <property type="entry name" value="Nucleotide_cyclase"/>
</dbReference>
<feature type="transmembrane region" description="Helical" evidence="4">
    <location>
        <begin position="69"/>
        <end position="88"/>
    </location>
</feature>
<keyword evidence="4" id="KW-0812">Transmembrane</keyword>
<dbReference type="Proteomes" id="UP000738126">
    <property type="component" value="Unassembled WGS sequence"/>
</dbReference>
<protein>
    <recommendedName>
        <fullName evidence="1">diguanylate cyclase</fullName>
        <ecNumber evidence="1">2.7.7.65</ecNumber>
    </recommendedName>
</protein>
<sequence>MGWLKRLLASSWLPHAGLLAAALAWLAAGKPAPPSVARVLVHSGVELTLLLGGSLALLALLYQRANTALQALVIVAAYLWVAFGPALTEISTQAAAASAALLVPPNLLALALLDERGLLSPAGILRLLILGGQGAAVAALAYGLPQAVYGITQASFLPPLLSAWTALPEQALVLVPLAAAALLVIAWLELTPLVFGAFSALLTTTAGLDLTGPPQQAAMTTTALVLLALLSLLLATLQEAYRLAFRDGLTGLPNRRALDALLARLGGRYAIAMMDVDHFKGFNDTYGHEVGDQVLKRVARFVERAGGGGQPFRYGGEEFAIVFPGQGAEAVKGHLEALRAAVAEAPFRVRGAQRPKDDQKGERQRGSGDAKSVQITISIGVAAPQERGTPASEVIEAADQALYRAKRGGRNRLAT</sequence>
<dbReference type="Gene3D" id="3.30.70.270">
    <property type="match status" value="1"/>
</dbReference>
<feature type="domain" description="GGDEF" evidence="5">
    <location>
        <begin position="267"/>
        <end position="415"/>
    </location>
</feature>
<evidence type="ECO:0000256" key="3">
    <source>
        <dbReference type="SAM" id="MobiDB-lite"/>
    </source>
</evidence>
<feature type="transmembrane region" description="Helical" evidence="4">
    <location>
        <begin position="217"/>
        <end position="237"/>
    </location>
</feature>
<gene>
    <name evidence="6" type="ORF">CKO13_04390</name>
</gene>
<name>A0ABS1E3D9_9GAMM</name>
<keyword evidence="7" id="KW-1185">Reference proteome</keyword>
<evidence type="ECO:0000256" key="4">
    <source>
        <dbReference type="SAM" id="Phobius"/>
    </source>
</evidence>